<proteinExistence type="predicted"/>
<evidence type="ECO:0000313" key="3">
    <source>
        <dbReference type="Proteomes" id="UP000501690"/>
    </source>
</evidence>
<keyword evidence="1" id="KW-0645">Protease</keyword>
<dbReference type="AlphaFoldDB" id="A0A4D6N2B0"/>
<accession>A0A4D6N2B0</accession>
<dbReference type="GO" id="GO:0006508">
    <property type="term" value="P:proteolysis"/>
    <property type="evidence" value="ECO:0007669"/>
    <property type="project" value="UniProtKB-KW"/>
</dbReference>
<keyword evidence="1" id="KW-0378">Hydrolase</keyword>
<dbReference type="InterPro" id="IPR011249">
    <property type="entry name" value="Metalloenz_LuxS/M16"/>
</dbReference>
<dbReference type="SUPFAM" id="SSF63411">
    <property type="entry name" value="LuxS/MPP-like metallohydrolase"/>
    <property type="match status" value="1"/>
</dbReference>
<evidence type="ECO:0000313" key="1">
    <source>
        <dbReference type="EMBL" id="QCE06137.1"/>
    </source>
</evidence>
<dbReference type="Proteomes" id="UP000501690">
    <property type="component" value="Linkage Group LG9"/>
</dbReference>
<dbReference type="EMBL" id="CP039353">
    <property type="protein sequence ID" value="QCE06139.1"/>
    <property type="molecule type" value="Genomic_DNA"/>
</dbReference>
<keyword evidence="3" id="KW-1185">Reference proteome</keyword>
<reference evidence="1 3" key="1">
    <citation type="submission" date="2019-04" db="EMBL/GenBank/DDBJ databases">
        <title>An improved genome assembly and genetic linkage map for asparagus bean, Vigna unguiculata ssp. sesquipedialis.</title>
        <authorList>
            <person name="Xia Q."/>
            <person name="Zhang R."/>
            <person name="Dong Y."/>
        </authorList>
    </citation>
    <scope>NUCLEOTIDE SEQUENCE [LARGE SCALE GENOMIC DNA]</scope>
    <source>
        <tissue evidence="1">Leaf</tissue>
    </source>
</reference>
<evidence type="ECO:0000313" key="2">
    <source>
        <dbReference type="EMBL" id="QCE06139.1"/>
    </source>
</evidence>
<dbReference type="GO" id="GO:0046872">
    <property type="term" value="F:metal ion binding"/>
    <property type="evidence" value="ECO:0007669"/>
    <property type="project" value="InterPro"/>
</dbReference>
<gene>
    <name evidence="1" type="ORF">DEO72_LG9g1148</name>
    <name evidence="2" type="ORF">DEO72_LG9g1150</name>
</gene>
<name>A0A4D6N2B0_VIGUN</name>
<organism evidence="1 3">
    <name type="scientific">Vigna unguiculata</name>
    <name type="common">Cowpea</name>
    <dbReference type="NCBI Taxonomy" id="3917"/>
    <lineage>
        <taxon>Eukaryota</taxon>
        <taxon>Viridiplantae</taxon>
        <taxon>Streptophyta</taxon>
        <taxon>Embryophyta</taxon>
        <taxon>Tracheophyta</taxon>
        <taxon>Spermatophyta</taxon>
        <taxon>Magnoliopsida</taxon>
        <taxon>eudicotyledons</taxon>
        <taxon>Gunneridae</taxon>
        <taxon>Pentapetalae</taxon>
        <taxon>rosids</taxon>
        <taxon>fabids</taxon>
        <taxon>Fabales</taxon>
        <taxon>Fabaceae</taxon>
        <taxon>Papilionoideae</taxon>
        <taxon>50 kb inversion clade</taxon>
        <taxon>NPAAA clade</taxon>
        <taxon>indigoferoid/millettioid clade</taxon>
        <taxon>Phaseoleae</taxon>
        <taxon>Vigna</taxon>
    </lineage>
</organism>
<protein>
    <submittedName>
        <fullName evidence="1">Zinc protease</fullName>
    </submittedName>
</protein>
<dbReference type="Gene3D" id="3.30.830.10">
    <property type="entry name" value="Metalloenzyme, LuxS/M16 peptidase-like"/>
    <property type="match status" value="1"/>
</dbReference>
<dbReference type="GO" id="GO:0008233">
    <property type="term" value="F:peptidase activity"/>
    <property type="evidence" value="ECO:0007669"/>
    <property type="project" value="UniProtKB-KW"/>
</dbReference>
<dbReference type="EMBL" id="CP039353">
    <property type="protein sequence ID" value="QCE06137.1"/>
    <property type="molecule type" value="Genomic_DNA"/>
</dbReference>
<sequence>MTFADDTLYELLVPVDKSELLSKAISVLAEFSSEIRVSKDDLAKERQVVLEEYRGSTNATGRLQDAHWMLMMEV</sequence>